<gene>
    <name evidence="2" type="ORF">TRFO_06746</name>
</gene>
<protein>
    <submittedName>
        <fullName evidence="2">Uncharacterized protein</fullName>
    </submittedName>
</protein>
<comment type="caution">
    <text evidence="2">The sequence shown here is derived from an EMBL/GenBank/DDBJ whole genome shotgun (WGS) entry which is preliminary data.</text>
</comment>
<feature type="compositionally biased region" description="Polar residues" evidence="1">
    <location>
        <begin position="267"/>
        <end position="279"/>
    </location>
</feature>
<evidence type="ECO:0000313" key="3">
    <source>
        <dbReference type="Proteomes" id="UP000179807"/>
    </source>
</evidence>
<name>A0A1J4JVR5_9EUKA</name>
<sequence>MSSTEENIQQLDIIYILLATVIRPIDKPFQSQPFSVADHQRHVYSVCVQNGKGILSSGAPIARPPPDFPNQVSTSDDDCPDELKEIAEALKPITEEVNDIEIKEFVLQFSSKEGECPTLIGCAGSLFAPSPQLEPFMTNDLAIPIFTLFYAAEMSVSPIQSQCITRGKYCSGGTQSVERSKIISYHISCIAHTLKEKNLNQYLKSRINSLCPVIMMSNVSVCAQCFKFYSVEASQSRKPAGAGRECGTATLSDHNRSLIVRKENRPTTTFANRNNGNNDPKSRTMPVRSTLPIIRPPQPPYQIGNYTSSGLRVASDRSTVALELARQTYKGVPFIFVPPPKPEAKFRYRPKSTALK</sequence>
<feature type="region of interest" description="Disordered" evidence="1">
    <location>
        <begin position="267"/>
        <end position="299"/>
    </location>
</feature>
<evidence type="ECO:0000313" key="2">
    <source>
        <dbReference type="EMBL" id="OHT03107.1"/>
    </source>
</evidence>
<dbReference type="EMBL" id="MLAK01000838">
    <property type="protein sequence ID" value="OHT03107.1"/>
    <property type="molecule type" value="Genomic_DNA"/>
</dbReference>
<dbReference type="Proteomes" id="UP000179807">
    <property type="component" value="Unassembled WGS sequence"/>
</dbReference>
<proteinExistence type="predicted"/>
<organism evidence="2 3">
    <name type="scientific">Tritrichomonas foetus</name>
    <dbReference type="NCBI Taxonomy" id="1144522"/>
    <lineage>
        <taxon>Eukaryota</taxon>
        <taxon>Metamonada</taxon>
        <taxon>Parabasalia</taxon>
        <taxon>Tritrichomonadida</taxon>
        <taxon>Tritrichomonadidae</taxon>
        <taxon>Tritrichomonas</taxon>
    </lineage>
</organism>
<keyword evidence="3" id="KW-1185">Reference proteome</keyword>
<dbReference type="GeneID" id="94827981"/>
<dbReference type="AlphaFoldDB" id="A0A1J4JVR5"/>
<dbReference type="VEuPathDB" id="TrichDB:TRFO_06746"/>
<reference evidence="2" key="1">
    <citation type="submission" date="2016-10" db="EMBL/GenBank/DDBJ databases">
        <authorList>
            <person name="Benchimol M."/>
            <person name="Almeida L.G."/>
            <person name="Vasconcelos A.T."/>
            <person name="Perreira-Neves A."/>
            <person name="Rosa I.A."/>
            <person name="Tasca T."/>
            <person name="Bogo M.R."/>
            <person name="de Souza W."/>
        </authorList>
    </citation>
    <scope>NUCLEOTIDE SEQUENCE [LARGE SCALE GENOMIC DNA]</scope>
    <source>
        <strain evidence="2">K</strain>
    </source>
</reference>
<accession>A0A1J4JVR5</accession>
<evidence type="ECO:0000256" key="1">
    <source>
        <dbReference type="SAM" id="MobiDB-lite"/>
    </source>
</evidence>
<dbReference type="RefSeq" id="XP_068356243.1">
    <property type="nucleotide sequence ID" value="XM_068493277.1"/>
</dbReference>